<feature type="domain" description="Polysaccharide pyruvyl transferase" evidence="1">
    <location>
        <begin position="46"/>
        <end position="294"/>
    </location>
</feature>
<dbReference type="InterPro" id="IPR007345">
    <property type="entry name" value="Polysacch_pyruvyl_Trfase"/>
</dbReference>
<dbReference type="GO" id="GO:0016740">
    <property type="term" value="F:transferase activity"/>
    <property type="evidence" value="ECO:0007669"/>
    <property type="project" value="UniProtKB-KW"/>
</dbReference>
<sequence length="311" mass="36435">MESTGINSMQPNRARWRELKEQLLLTFSPKLRGKKVVYLDYPLHLNLGDLLIYKGTLTLLEELGAQVEMSFSTSNADRFFRTRIPEDWVLLLHGGGNFGDIYSIHQALREKVIKHFPNNPILIMPQSVHFNEPETFLQNCSLYREHKNLKMYVRDQESFNFMSQALTPEQLLMAPDMATMLIDEWTWPQQMPERTLMFRRKDCESVSGADAVEDAFDWNSLYTSMDMKKFRLFNRVSGLERKHDINLFTSPLWVRFSNALINRAVNFYQNYGQVDTDRLHGAILALLLGKSVLLSDNCYNKIDRYMRCWLV</sequence>
<dbReference type="KEGG" id="hch:HCH_04691"/>
<dbReference type="eggNOG" id="COG5039">
    <property type="taxonomic scope" value="Bacteria"/>
</dbReference>
<dbReference type="HOGENOM" id="CLU_045699_0_0_6"/>
<organism evidence="2 3">
    <name type="scientific">Hahella chejuensis (strain KCTC 2396)</name>
    <dbReference type="NCBI Taxonomy" id="349521"/>
    <lineage>
        <taxon>Bacteria</taxon>
        <taxon>Pseudomonadati</taxon>
        <taxon>Pseudomonadota</taxon>
        <taxon>Gammaproteobacteria</taxon>
        <taxon>Oceanospirillales</taxon>
        <taxon>Hahellaceae</taxon>
        <taxon>Hahella</taxon>
    </lineage>
</organism>
<dbReference type="STRING" id="349521.HCH_04691"/>
<keyword evidence="2" id="KW-0808">Transferase</keyword>
<dbReference type="AlphaFoldDB" id="Q2SD85"/>
<accession>Q2SD85</accession>
<dbReference type="Pfam" id="PF04230">
    <property type="entry name" value="PS_pyruv_trans"/>
    <property type="match status" value="1"/>
</dbReference>
<gene>
    <name evidence="2" type="ordered locus">HCH_04691</name>
</gene>
<proteinExistence type="predicted"/>
<dbReference type="Proteomes" id="UP000000238">
    <property type="component" value="Chromosome"/>
</dbReference>
<dbReference type="EMBL" id="CP000155">
    <property type="protein sequence ID" value="ABC31389.1"/>
    <property type="molecule type" value="Genomic_DNA"/>
</dbReference>
<protein>
    <submittedName>
        <fullName evidence="2">Polysaccharide pyruvyl transferase family protein</fullName>
    </submittedName>
</protein>
<keyword evidence="3" id="KW-1185">Reference proteome</keyword>
<evidence type="ECO:0000313" key="2">
    <source>
        <dbReference type="EMBL" id="ABC31389.1"/>
    </source>
</evidence>
<evidence type="ECO:0000259" key="1">
    <source>
        <dbReference type="Pfam" id="PF04230"/>
    </source>
</evidence>
<reference evidence="2 3" key="1">
    <citation type="journal article" date="2005" name="Nucleic Acids Res.">
        <title>Genomic blueprint of Hahella chejuensis, a marine microbe producing an algicidal agent.</title>
        <authorList>
            <person name="Jeong H."/>
            <person name="Yim J.H."/>
            <person name="Lee C."/>
            <person name="Choi S.-H."/>
            <person name="Park Y.K."/>
            <person name="Yoon S.H."/>
            <person name="Hur C.-G."/>
            <person name="Kang H.-Y."/>
            <person name="Kim D."/>
            <person name="Lee H.H."/>
            <person name="Park K.H."/>
            <person name="Park S.-H."/>
            <person name="Park H.-S."/>
            <person name="Lee H.K."/>
            <person name="Oh T.K."/>
            <person name="Kim J.F."/>
        </authorList>
    </citation>
    <scope>NUCLEOTIDE SEQUENCE [LARGE SCALE GENOMIC DNA]</scope>
    <source>
        <strain evidence="2 3">KCTC 2396</strain>
    </source>
</reference>
<evidence type="ECO:0000313" key="3">
    <source>
        <dbReference type="Proteomes" id="UP000000238"/>
    </source>
</evidence>
<name>Q2SD85_HAHCH</name>